<evidence type="ECO:0000256" key="6">
    <source>
        <dbReference type="SAM" id="Phobius"/>
    </source>
</evidence>
<evidence type="ECO:0000256" key="3">
    <source>
        <dbReference type="ARBA" id="ARBA00022989"/>
    </source>
</evidence>
<dbReference type="EMBL" id="JAHFZB010000013">
    <property type="protein sequence ID" value="KAK6482436.1"/>
    <property type="molecule type" value="Genomic_DNA"/>
</dbReference>
<evidence type="ECO:0000256" key="2">
    <source>
        <dbReference type="ARBA" id="ARBA00022692"/>
    </source>
</evidence>
<protein>
    <submittedName>
        <fullName evidence="8">Sodium-coupled neutral amino acid transporter 1-like</fullName>
    </submittedName>
</protein>
<reference evidence="8 9" key="1">
    <citation type="submission" date="2021-05" db="EMBL/GenBank/DDBJ databases">
        <authorList>
            <person name="Zahm M."/>
            <person name="Klopp C."/>
            <person name="Cabau C."/>
            <person name="Kuhl H."/>
            <person name="Suciu R."/>
            <person name="Ciorpac M."/>
            <person name="Holostenco D."/>
            <person name="Gessner J."/>
            <person name="Wuertz S."/>
            <person name="Hohne C."/>
            <person name="Stock M."/>
            <person name="Gislard M."/>
            <person name="Lluch J."/>
            <person name="Milhes M."/>
            <person name="Lampietro C."/>
            <person name="Lopez Roques C."/>
            <person name="Donnadieu C."/>
            <person name="Du K."/>
            <person name="Schartl M."/>
            <person name="Guiguen Y."/>
        </authorList>
    </citation>
    <scope>NUCLEOTIDE SEQUENCE [LARGE SCALE GENOMIC DNA]</scope>
    <source>
        <strain evidence="8">Hh-F2</strain>
        <tissue evidence="8">Blood</tissue>
    </source>
</reference>
<evidence type="ECO:0000256" key="1">
    <source>
        <dbReference type="ARBA" id="ARBA00004141"/>
    </source>
</evidence>
<comment type="subcellular location">
    <subcellularLocation>
        <location evidence="1">Membrane</location>
        <topology evidence="1">Multi-pass membrane protein</topology>
    </subcellularLocation>
</comment>
<feature type="transmembrane region" description="Helical" evidence="6">
    <location>
        <begin position="492"/>
        <end position="514"/>
    </location>
</feature>
<feature type="compositionally biased region" description="Polar residues" evidence="5">
    <location>
        <begin position="77"/>
        <end position="92"/>
    </location>
</feature>
<gene>
    <name evidence="8" type="ORF">HHUSO_G15449</name>
</gene>
<evidence type="ECO:0000259" key="7">
    <source>
        <dbReference type="Pfam" id="PF01490"/>
    </source>
</evidence>
<keyword evidence="9" id="KW-1185">Reference proteome</keyword>
<evidence type="ECO:0000313" key="9">
    <source>
        <dbReference type="Proteomes" id="UP001369086"/>
    </source>
</evidence>
<evidence type="ECO:0000256" key="4">
    <source>
        <dbReference type="ARBA" id="ARBA00023136"/>
    </source>
</evidence>
<dbReference type="PANTHER" id="PTHR22950">
    <property type="entry name" value="AMINO ACID TRANSPORTER"/>
    <property type="match status" value="1"/>
</dbReference>
<sequence length="524" mass="58882">MYVVVPVKKKKNTFGTLSGSILELIQARVEQDRITEEPLATLTTMKDEVVYSAELQSLNDGDSNESSDHEEDEKNRVVQQENAESRASLTQEHLSKKKCHHPPGRTSFRMSVFNLSNAIMGSGILGLSYALANTGIILFVLILVSVTILALYSIHLLLLCSKKTECMVYEDLGYKAFGMTGKCAVFGSTFLQNIGAILSYMFIVKNELPLVLQFLTKFDTKDESWYMNGNYLVIMVTVAIILPLCLLKSLGYLGYTSGFSLACMVFFLIVVIYKKFDLPCPGLELNSTMQAAKMLPDNKTGMCEPEYVEFSTKTIYALPTILFAYVCHPSILPIYNELKQRTSKKMEHVSIVSFLSMFFMYNLTAFFGYFTFYDKVNEDLLRTYDASHDVLILVVRLAVVTAIILTVPVLFFVVRRSLLELIKQKKFKWKLHISVTLVLLAFSVVLVVFIPSIKDIFAVIGATSANMLMFILPSALYLKLETLTTKQKIKPVIFLSAGVLCTLITVPLVIIDWVHTKQSNNTGH</sequence>
<dbReference type="PANTHER" id="PTHR22950:SF184">
    <property type="entry name" value="SODIUM-COUPLED NEUTRAL AMINO ACID SYMPORTER 1"/>
    <property type="match status" value="1"/>
</dbReference>
<feature type="transmembrane region" description="Helical" evidence="6">
    <location>
        <begin position="112"/>
        <end position="130"/>
    </location>
</feature>
<feature type="transmembrane region" description="Helical" evidence="6">
    <location>
        <begin position="390"/>
        <end position="413"/>
    </location>
</feature>
<feature type="transmembrane region" description="Helical" evidence="6">
    <location>
        <begin position="181"/>
        <end position="204"/>
    </location>
</feature>
<dbReference type="Proteomes" id="UP001369086">
    <property type="component" value="Unassembled WGS sequence"/>
</dbReference>
<feature type="compositionally biased region" description="Acidic residues" evidence="5">
    <location>
        <begin position="62"/>
        <end position="71"/>
    </location>
</feature>
<dbReference type="Pfam" id="PF01490">
    <property type="entry name" value="Aa_trans"/>
    <property type="match status" value="1"/>
</dbReference>
<feature type="transmembrane region" description="Helical" evidence="6">
    <location>
        <begin position="252"/>
        <end position="273"/>
    </location>
</feature>
<comment type="caution">
    <text evidence="8">The sequence shown here is derived from an EMBL/GenBank/DDBJ whole genome shotgun (WGS) entry which is preliminary data.</text>
</comment>
<feature type="transmembrane region" description="Helical" evidence="6">
    <location>
        <begin position="456"/>
        <end position="480"/>
    </location>
</feature>
<accession>A0ABR0ZCA2</accession>
<name>A0ABR0ZCA2_HUSHU</name>
<organism evidence="8 9">
    <name type="scientific">Huso huso</name>
    <name type="common">Beluga</name>
    <name type="synonym">Acipenser huso</name>
    <dbReference type="NCBI Taxonomy" id="61971"/>
    <lineage>
        <taxon>Eukaryota</taxon>
        <taxon>Metazoa</taxon>
        <taxon>Chordata</taxon>
        <taxon>Craniata</taxon>
        <taxon>Vertebrata</taxon>
        <taxon>Euteleostomi</taxon>
        <taxon>Actinopterygii</taxon>
        <taxon>Chondrostei</taxon>
        <taxon>Acipenseriformes</taxon>
        <taxon>Acipenseridae</taxon>
        <taxon>Huso</taxon>
    </lineage>
</organism>
<feature type="transmembrane region" description="Helical" evidence="6">
    <location>
        <begin position="315"/>
        <end position="336"/>
    </location>
</feature>
<feature type="transmembrane region" description="Helical" evidence="6">
    <location>
        <begin position="224"/>
        <end position="245"/>
    </location>
</feature>
<feature type="transmembrane region" description="Helical" evidence="6">
    <location>
        <begin position="433"/>
        <end position="450"/>
    </location>
</feature>
<proteinExistence type="predicted"/>
<feature type="transmembrane region" description="Helical" evidence="6">
    <location>
        <begin position="136"/>
        <end position="160"/>
    </location>
</feature>
<keyword evidence="3 6" id="KW-1133">Transmembrane helix</keyword>
<dbReference type="InterPro" id="IPR013057">
    <property type="entry name" value="AA_transpt_TM"/>
</dbReference>
<evidence type="ECO:0000256" key="5">
    <source>
        <dbReference type="SAM" id="MobiDB-lite"/>
    </source>
</evidence>
<feature type="domain" description="Amino acid transporter transmembrane" evidence="7">
    <location>
        <begin position="105"/>
        <end position="510"/>
    </location>
</feature>
<keyword evidence="2 6" id="KW-0812">Transmembrane</keyword>
<keyword evidence="4 6" id="KW-0472">Membrane</keyword>
<feature type="transmembrane region" description="Helical" evidence="6">
    <location>
        <begin position="348"/>
        <end position="370"/>
    </location>
</feature>
<feature type="region of interest" description="Disordered" evidence="5">
    <location>
        <begin position="58"/>
        <end position="103"/>
    </location>
</feature>
<evidence type="ECO:0000313" key="8">
    <source>
        <dbReference type="EMBL" id="KAK6482436.1"/>
    </source>
</evidence>